<dbReference type="InterPro" id="IPR050351">
    <property type="entry name" value="BphY/WalK/GraS-like"/>
</dbReference>
<dbReference type="InterPro" id="IPR036890">
    <property type="entry name" value="HATPase_C_sf"/>
</dbReference>
<dbReference type="InterPro" id="IPR003661">
    <property type="entry name" value="HisK_dim/P_dom"/>
</dbReference>
<dbReference type="EMBL" id="QDFT01000027">
    <property type="protein sequence ID" value="PVE69322.1"/>
    <property type="molecule type" value="Genomic_DNA"/>
</dbReference>
<protein>
    <recommendedName>
        <fullName evidence="8">Sensor-like histidine kinase SenX3</fullName>
        <ecNumber evidence="3">2.7.13.3</ecNumber>
    </recommendedName>
</protein>
<evidence type="ECO:0000259" key="9">
    <source>
        <dbReference type="PROSITE" id="PS50109"/>
    </source>
</evidence>
<evidence type="ECO:0000256" key="6">
    <source>
        <dbReference type="ARBA" id="ARBA00022777"/>
    </source>
</evidence>
<dbReference type="PRINTS" id="PR00344">
    <property type="entry name" value="BCTRLSENSOR"/>
</dbReference>
<dbReference type="PANTHER" id="PTHR42878:SF15">
    <property type="entry name" value="BACTERIOPHYTOCHROME"/>
    <property type="match status" value="1"/>
</dbReference>
<gene>
    <name evidence="10" type="ORF">DC432_11120</name>
</gene>
<dbReference type="PROSITE" id="PS50109">
    <property type="entry name" value="HIS_KIN"/>
    <property type="match status" value="1"/>
</dbReference>
<evidence type="ECO:0000256" key="2">
    <source>
        <dbReference type="ARBA" id="ARBA00004236"/>
    </source>
</evidence>
<dbReference type="GO" id="GO:0000156">
    <property type="term" value="F:phosphorelay response regulator activity"/>
    <property type="evidence" value="ECO:0007669"/>
    <property type="project" value="TreeGrafter"/>
</dbReference>
<dbReference type="InterPro" id="IPR003594">
    <property type="entry name" value="HATPase_dom"/>
</dbReference>
<feature type="domain" description="Histidine kinase" evidence="9">
    <location>
        <begin position="216"/>
        <end position="430"/>
    </location>
</feature>
<comment type="caution">
    <text evidence="10">The sequence shown here is derived from an EMBL/GenBank/DDBJ whole genome shotgun (WGS) entry which is preliminary data.</text>
</comment>
<keyword evidence="5" id="KW-0808">Transferase</keyword>
<evidence type="ECO:0000256" key="1">
    <source>
        <dbReference type="ARBA" id="ARBA00000085"/>
    </source>
</evidence>
<dbReference type="SUPFAM" id="SSF55781">
    <property type="entry name" value="GAF domain-like"/>
    <property type="match status" value="1"/>
</dbReference>
<dbReference type="InterPro" id="IPR005467">
    <property type="entry name" value="His_kinase_dom"/>
</dbReference>
<dbReference type="SMART" id="SM00388">
    <property type="entry name" value="HisKA"/>
    <property type="match status" value="1"/>
</dbReference>
<dbReference type="Pfam" id="PF00512">
    <property type="entry name" value="HisKA"/>
    <property type="match status" value="1"/>
</dbReference>
<evidence type="ECO:0000256" key="8">
    <source>
        <dbReference type="ARBA" id="ARBA00039401"/>
    </source>
</evidence>
<dbReference type="SUPFAM" id="SSF55874">
    <property type="entry name" value="ATPase domain of HSP90 chaperone/DNA topoisomerase II/histidine kinase"/>
    <property type="match status" value="1"/>
</dbReference>
<dbReference type="InterPro" id="IPR029016">
    <property type="entry name" value="GAF-like_dom_sf"/>
</dbReference>
<dbReference type="Gene3D" id="3.30.565.10">
    <property type="entry name" value="Histidine kinase-like ATPase, C-terminal domain"/>
    <property type="match status" value="1"/>
</dbReference>
<dbReference type="SMART" id="SM00387">
    <property type="entry name" value="HATPase_c"/>
    <property type="match status" value="1"/>
</dbReference>
<evidence type="ECO:0000256" key="4">
    <source>
        <dbReference type="ARBA" id="ARBA00022553"/>
    </source>
</evidence>
<evidence type="ECO:0000313" key="11">
    <source>
        <dbReference type="Proteomes" id="UP000244649"/>
    </source>
</evidence>
<dbReference type="CDD" id="cd00082">
    <property type="entry name" value="HisKA"/>
    <property type="match status" value="1"/>
</dbReference>
<dbReference type="Pfam" id="PF02518">
    <property type="entry name" value="HATPase_c"/>
    <property type="match status" value="1"/>
</dbReference>
<keyword evidence="4" id="KW-0597">Phosphoprotein</keyword>
<dbReference type="GO" id="GO:0005886">
    <property type="term" value="C:plasma membrane"/>
    <property type="evidence" value="ECO:0007669"/>
    <property type="project" value="UniProtKB-SubCell"/>
</dbReference>
<dbReference type="GO" id="GO:0000155">
    <property type="term" value="F:phosphorelay sensor kinase activity"/>
    <property type="evidence" value="ECO:0007669"/>
    <property type="project" value="InterPro"/>
</dbReference>
<evidence type="ECO:0000256" key="7">
    <source>
        <dbReference type="ARBA" id="ARBA00023012"/>
    </source>
</evidence>
<dbReference type="GO" id="GO:0030295">
    <property type="term" value="F:protein kinase activator activity"/>
    <property type="evidence" value="ECO:0007669"/>
    <property type="project" value="TreeGrafter"/>
</dbReference>
<accession>A0A2T7WE65</accession>
<dbReference type="SUPFAM" id="SSF47384">
    <property type="entry name" value="Homodimeric domain of signal transducing histidine kinase"/>
    <property type="match status" value="1"/>
</dbReference>
<keyword evidence="7" id="KW-0902">Two-component regulatory system</keyword>
<dbReference type="Gene3D" id="3.30.450.40">
    <property type="match status" value="1"/>
</dbReference>
<dbReference type="Gene3D" id="1.10.287.130">
    <property type="match status" value="1"/>
</dbReference>
<dbReference type="EC" id="2.7.13.3" evidence="3"/>
<comment type="catalytic activity">
    <reaction evidence="1">
        <text>ATP + protein L-histidine = ADP + protein N-phospho-L-histidine.</text>
        <dbReference type="EC" id="2.7.13.3"/>
    </reaction>
</comment>
<evidence type="ECO:0000256" key="3">
    <source>
        <dbReference type="ARBA" id="ARBA00012438"/>
    </source>
</evidence>
<dbReference type="GO" id="GO:0007234">
    <property type="term" value="P:osmosensory signaling via phosphorelay pathway"/>
    <property type="evidence" value="ECO:0007669"/>
    <property type="project" value="TreeGrafter"/>
</dbReference>
<organism evidence="10 11">
    <name type="scientific">Microbacterium testaceum</name>
    <name type="common">Aureobacterium testaceum</name>
    <name type="synonym">Brevibacterium testaceum</name>
    <dbReference type="NCBI Taxonomy" id="2033"/>
    <lineage>
        <taxon>Bacteria</taxon>
        <taxon>Bacillati</taxon>
        <taxon>Actinomycetota</taxon>
        <taxon>Actinomycetes</taxon>
        <taxon>Micrococcales</taxon>
        <taxon>Microbacteriaceae</taxon>
        <taxon>Microbacterium</taxon>
    </lineage>
</organism>
<dbReference type="InterPro" id="IPR004358">
    <property type="entry name" value="Sig_transdc_His_kin-like_C"/>
</dbReference>
<proteinExistence type="predicted"/>
<keyword evidence="6 10" id="KW-0418">Kinase</keyword>
<dbReference type="PANTHER" id="PTHR42878">
    <property type="entry name" value="TWO-COMPONENT HISTIDINE KINASE"/>
    <property type="match status" value="1"/>
</dbReference>
<evidence type="ECO:0000256" key="5">
    <source>
        <dbReference type="ARBA" id="ARBA00022679"/>
    </source>
</evidence>
<comment type="subcellular location">
    <subcellularLocation>
        <location evidence="2">Cell membrane</location>
    </subcellularLocation>
</comment>
<sequence length="438" mass="46148">MGRLCASRPACASPFPIGSRRCNRRALGSSPGRTTAGGNVSTAHDVTRREAIAQYRLVGEPPEPDLQGLVELAATVCAVPTAVINIIDDRMQHQVAAVGIQAATCSREDSMCAAVIVNPGRVVVPDARLDSRFAANAFVTGEIANVRFYASSPLITPDGVAIGTLCVFDDEVGELSDASSRALDLLAHQVIDVLELRRVQRDLVESNAQLESFAAQVSHDLRNPLTALTGFLELAADSPEMAAAPRAARSLARAEAAAGRMSAMVADLLDFARMGGTRPHLGEVDVAETVDAVLEDLDGALVATGATVTVDAETFVRGDDTLLRVLLQNLIANAVKFTVAAERVPEVRVSVEVLPDGWRITVDDNGDAVEPEMRERVFEPMQRNHGADVQGIGIGLATCRRIVDAHGGSIGLDVSPTGGTRAWFVLPAAGRQRGAAAA</sequence>
<evidence type="ECO:0000313" key="10">
    <source>
        <dbReference type="EMBL" id="PVE69322.1"/>
    </source>
</evidence>
<name>A0A2T7WE65_MICTE</name>
<dbReference type="Proteomes" id="UP000244649">
    <property type="component" value="Unassembled WGS sequence"/>
</dbReference>
<reference evidence="10 11" key="1">
    <citation type="submission" date="2018-04" db="EMBL/GenBank/DDBJ databases">
        <authorList>
            <person name="Go L.Y."/>
            <person name="Mitchell J.A."/>
        </authorList>
    </citation>
    <scope>NUCLEOTIDE SEQUENCE [LARGE SCALE GENOMIC DNA]</scope>
    <source>
        <strain evidence="10 11">TPD7010</strain>
    </source>
</reference>
<dbReference type="InterPro" id="IPR036097">
    <property type="entry name" value="HisK_dim/P_sf"/>
</dbReference>
<dbReference type="AlphaFoldDB" id="A0A2T7WE65"/>